<dbReference type="SUPFAM" id="SSF53756">
    <property type="entry name" value="UDP-Glycosyltransferase/glycogen phosphorylase"/>
    <property type="match status" value="1"/>
</dbReference>
<organism evidence="2 3">
    <name type="scientific">Chryseobacterium ginsengisoli</name>
    <dbReference type="NCBI Taxonomy" id="363853"/>
    <lineage>
        <taxon>Bacteria</taxon>
        <taxon>Pseudomonadati</taxon>
        <taxon>Bacteroidota</taxon>
        <taxon>Flavobacteriia</taxon>
        <taxon>Flavobacteriales</taxon>
        <taxon>Weeksellaceae</taxon>
        <taxon>Chryseobacterium group</taxon>
        <taxon>Chryseobacterium</taxon>
    </lineage>
</organism>
<dbReference type="Proteomes" id="UP001500353">
    <property type="component" value="Unassembled WGS sequence"/>
</dbReference>
<dbReference type="CDD" id="cd03801">
    <property type="entry name" value="GT4_PimA-like"/>
    <property type="match status" value="1"/>
</dbReference>
<evidence type="ECO:0000259" key="1">
    <source>
        <dbReference type="Pfam" id="PF00534"/>
    </source>
</evidence>
<dbReference type="Pfam" id="PF00534">
    <property type="entry name" value="Glycos_transf_1"/>
    <property type="match status" value="1"/>
</dbReference>
<evidence type="ECO:0000313" key="3">
    <source>
        <dbReference type="Proteomes" id="UP001500353"/>
    </source>
</evidence>
<keyword evidence="3" id="KW-1185">Reference proteome</keyword>
<dbReference type="EMBL" id="BAABHX010000008">
    <property type="protein sequence ID" value="GAA5100081.1"/>
    <property type="molecule type" value="Genomic_DNA"/>
</dbReference>
<dbReference type="InterPro" id="IPR001296">
    <property type="entry name" value="Glyco_trans_1"/>
</dbReference>
<gene>
    <name evidence="2" type="ORF">GCM10023210_38180</name>
</gene>
<feature type="domain" description="Glycosyl transferase family 1" evidence="1">
    <location>
        <begin position="175"/>
        <end position="299"/>
    </location>
</feature>
<dbReference type="PANTHER" id="PTHR46656:SF3">
    <property type="entry name" value="PUTATIVE-RELATED"/>
    <property type="match status" value="1"/>
</dbReference>
<dbReference type="PANTHER" id="PTHR46656">
    <property type="entry name" value="PUTATIVE-RELATED"/>
    <property type="match status" value="1"/>
</dbReference>
<reference evidence="3" key="1">
    <citation type="journal article" date="2019" name="Int. J. Syst. Evol. Microbiol.">
        <title>The Global Catalogue of Microorganisms (GCM) 10K type strain sequencing project: providing services to taxonomists for standard genome sequencing and annotation.</title>
        <authorList>
            <consortium name="The Broad Institute Genomics Platform"/>
            <consortium name="The Broad Institute Genome Sequencing Center for Infectious Disease"/>
            <person name="Wu L."/>
            <person name="Ma J."/>
        </authorList>
    </citation>
    <scope>NUCLEOTIDE SEQUENCE [LARGE SCALE GENOMIC DNA]</scope>
    <source>
        <strain evidence="3">JCM 18019</strain>
    </source>
</reference>
<name>A0ABP9MQ98_9FLAO</name>
<comment type="caution">
    <text evidence="2">The sequence shown here is derived from an EMBL/GenBank/DDBJ whole genome shotgun (WGS) entry which is preliminary data.</text>
</comment>
<evidence type="ECO:0000313" key="2">
    <source>
        <dbReference type="EMBL" id="GAA5100081.1"/>
    </source>
</evidence>
<proteinExistence type="predicted"/>
<sequence length="420" mass="48940">MEKKLGVNVFGFIGGEFGLGEAVRLIIKALNKAEVPVSLINYDIKTNHRHEDDTFKDYSNDAIHPINLVLLGPSEGKKILAHYPEHFFKNKYNIFYLNWESEYIPKEYVDNLNFYDEIWVPAQYCKDILANYCDIPVNVIPYPIEIDVDDKKDEEAESFYDKNSFNFFFMFDYNSTLERKNTLNLINAFEKAFGKNDKSVSLTIKTSKSTRFVKERELLESYVSGFQNIKIVEKIYDKQTLYKIIRGCDAYVSLHRSEGFGLTMAEAMFFGKPVIATNYSGNLEFMNDENSFLVDFKKAKIGSSIINYDSNTVWSEPNVDHAAELMRLVKENSEIIKNKALKGQETILTDFSVKKIGDLVDNRVHNIIKIFEPNPIKNELINLFIDNEKMKHELYILKKSKLVMFIYNIKLYFRNRKNKK</sequence>
<accession>A0ABP9MQ98</accession>
<dbReference type="RefSeq" id="WP_345207619.1">
    <property type="nucleotide sequence ID" value="NZ_BAABHX010000008.1"/>
</dbReference>
<dbReference type="Gene3D" id="3.40.50.2000">
    <property type="entry name" value="Glycogen Phosphorylase B"/>
    <property type="match status" value="1"/>
</dbReference>
<protein>
    <submittedName>
        <fullName evidence="2">Glycosyltransferase</fullName>
    </submittedName>
</protein>